<dbReference type="Gene3D" id="3.40.50.1010">
    <property type="entry name" value="5'-nuclease"/>
    <property type="match status" value="1"/>
</dbReference>
<dbReference type="Proteomes" id="UP000198356">
    <property type="component" value="Unassembled WGS sequence"/>
</dbReference>
<evidence type="ECO:0000313" key="2">
    <source>
        <dbReference type="Proteomes" id="UP000198356"/>
    </source>
</evidence>
<dbReference type="SUPFAM" id="SSF88723">
    <property type="entry name" value="PIN domain-like"/>
    <property type="match status" value="1"/>
</dbReference>
<gene>
    <name evidence="1" type="ORF">SAMN05421770_10152</name>
</gene>
<evidence type="ECO:0008006" key="3">
    <source>
        <dbReference type="Google" id="ProtNLM"/>
    </source>
</evidence>
<accession>A0A239CSD4</accession>
<name>A0A239CSD4_9BACT</name>
<keyword evidence="2" id="KW-1185">Reference proteome</keyword>
<organism evidence="1 2">
    <name type="scientific">Granulicella rosea</name>
    <dbReference type="NCBI Taxonomy" id="474952"/>
    <lineage>
        <taxon>Bacteria</taxon>
        <taxon>Pseudomonadati</taxon>
        <taxon>Acidobacteriota</taxon>
        <taxon>Terriglobia</taxon>
        <taxon>Terriglobales</taxon>
        <taxon>Acidobacteriaceae</taxon>
        <taxon>Granulicella</taxon>
    </lineage>
</organism>
<evidence type="ECO:0000313" key="1">
    <source>
        <dbReference type="EMBL" id="SNS22293.1"/>
    </source>
</evidence>
<sequence length="34" mass="3651">MIAATALVHGLTVVTRNVTDFASTGVRLHNPWDS</sequence>
<reference evidence="1 2" key="1">
    <citation type="submission" date="2017-06" db="EMBL/GenBank/DDBJ databases">
        <authorList>
            <person name="Kim H.J."/>
            <person name="Triplett B.A."/>
        </authorList>
    </citation>
    <scope>NUCLEOTIDE SEQUENCE [LARGE SCALE GENOMIC DNA]</scope>
    <source>
        <strain evidence="1 2">DSM 18704</strain>
    </source>
</reference>
<protein>
    <recommendedName>
        <fullName evidence="3">PIN domain-containing protein</fullName>
    </recommendedName>
</protein>
<dbReference type="AlphaFoldDB" id="A0A239CSD4"/>
<proteinExistence type="predicted"/>
<dbReference type="EMBL" id="FZOU01000001">
    <property type="protein sequence ID" value="SNS22293.1"/>
    <property type="molecule type" value="Genomic_DNA"/>
</dbReference>
<dbReference type="InterPro" id="IPR029060">
    <property type="entry name" value="PIN-like_dom_sf"/>
</dbReference>